<protein>
    <recommendedName>
        <fullName evidence="4">Lipoprotein</fullName>
    </recommendedName>
</protein>
<feature type="chain" id="PRO_5042464547" description="Lipoprotein" evidence="1">
    <location>
        <begin position="20"/>
        <end position="378"/>
    </location>
</feature>
<accession>A0AAJ5Z9E9</accession>
<name>A0AAJ5Z9E9_AERCA</name>
<gene>
    <name evidence="2" type="ORF">P5S46_08105</name>
</gene>
<evidence type="ECO:0008006" key="4">
    <source>
        <dbReference type="Google" id="ProtNLM"/>
    </source>
</evidence>
<dbReference type="PROSITE" id="PS51257">
    <property type="entry name" value="PROKAR_LIPOPROTEIN"/>
    <property type="match status" value="1"/>
</dbReference>
<keyword evidence="1" id="KW-0732">Signal</keyword>
<feature type="signal peptide" evidence="1">
    <location>
        <begin position="1"/>
        <end position="19"/>
    </location>
</feature>
<organism evidence="2 3">
    <name type="scientific">Aeromonas caviae</name>
    <name type="common">Aeromonas punctata</name>
    <dbReference type="NCBI Taxonomy" id="648"/>
    <lineage>
        <taxon>Bacteria</taxon>
        <taxon>Pseudomonadati</taxon>
        <taxon>Pseudomonadota</taxon>
        <taxon>Gammaproteobacteria</taxon>
        <taxon>Aeromonadales</taxon>
        <taxon>Aeromonadaceae</taxon>
        <taxon>Aeromonas</taxon>
    </lineage>
</organism>
<dbReference type="AlphaFoldDB" id="A0AAJ5Z9E9"/>
<dbReference type="EMBL" id="CP120942">
    <property type="protein sequence ID" value="WFF99522.1"/>
    <property type="molecule type" value="Genomic_DNA"/>
</dbReference>
<reference evidence="2" key="1">
    <citation type="submission" date="2023-03" db="EMBL/GenBank/DDBJ databases">
        <title>Aeromonas caviae strain AC1520.</title>
        <authorList>
            <person name="Xie T."/>
            <person name="Zhang Q."/>
            <person name="Deng J."/>
            <person name="Li X."/>
        </authorList>
    </citation>
    <scope>NUCLEOTIDE SEQUENCE</scope>
    <source>
        <strain evidence="2">AC1520</strain>
    </source>
</reference>
<dbReference type="RefSeq" id="WP_277856907.1">
    <property type="nucleotide sequence ID" value="NZ_CP120942.1"/>
</dbReference>
<evidence type="ECO:0000256" key="1">
    <source>
        <dbReference type="SAM" id="SignalP"/>
    </source>
</evidence>
<evidence type="ECO:0000313" key="2">
    <source>
        <dbReference type="EMBL" id="WFF99522.1"/>
    </source>
</evidence>
<sequence>MFKKNRIISALASMFLLSACDSGGIEKVKGTVNYDIDSSLTTGKAFETRSDCKNGAWSESKDNRDRVIVSYTCNLSDEGLSIINNGISERFIQSVDLMNSYINNKTASIDREIKEKSDEMASLEKGSEFIYKYANDLHQSFLSNKVHPELNYRGYLTDLLEVTRRGQDPINVDSLCQLSSKNTKNPIDVIHAGEAYQAEMVESCVKVISPIFLAFYKDYQSLEVSLNYDLVRNLINISSADWTADDNVSTEFHATIDEYKNSLNKKLSFLPNEKKQLSDSLADNLTLQKNALPELAINKFVIEHHWIVSDTGGVEILDGGITINTSSGEAKSTIPGGALLPFAYNDFKSNEIPRAYNVKANAMISDVYKGFSSQIKTI</sequence>
<evidence type="ECO:0000313" key="3">
    <source>
        <dbReference type="Proteomes" id="UP001218423"/>
    </source>
</evidence>
<proteinExistence type="predicted"/>
<dbReference type="Proteomes" id="UP001218423">
    <property type="component" value="Chromosome"/>
</dbReference>